<dbReference type="SUPFAM" id="SSF50037">
    <property type="entry name" value="C-terminal domain of transcriptional repressors"/>
    <property type="match status" value="2"/>
</dbReference>
<feature type="domain" description="Ferrous iron transporter FeoA-like" evidence="2">
    <location>
        <begin position="83"/>
        <end position="155"/>
    </location>
</feature>
<dbReference type="AlphaFoldDB" id="A0A429ZYT9"/>
<keyword evidence="4" id="KW-1185">Reference proteome</keyword>
<name>A0A429ZYT9_9ENTE</name>
<gene>
    <name evidence="3" type="ORF">CBF37_05680</name>
</gene>
<dbReference type="InterPro" id="IPR008988">
    <property type="entry name" value="Transcriptional_repressor_C"/>
</dbReference>
<dbReference type="InterPro" id="IPR038157">
    <property type="entry name" value="FeoA_core_dom"/>
</dbReference>
<dbReference type="InterPro" id="IPR052713">
    <property type="entry name" value="FeoA"/>
</dbReference>
<evidence type="ECO:0000256" key="1">
    <source>
        <dbReference type="ARBA" id="ARBA00023004"/>
    </source>
</evidence>
<keyword evidence="1" id="KW-0408">Iron</keyword>
<dbReference type="Pfam" id="PF04023">
    <property type="entry name" value="FeoA"/>
    <property type="match status" value="2"/>
</dbReference>
<dbReference type="GO" id="GO:0046914">
    <property type="term" value="F:transition metal ion binding"/>
    <property type="evidence" value="ECO:0007669"/>
    <property type="project" value="InterPro"/>
</dbReference>
<dbReference type="Gene3D" id="2.30.30.90">
    <property type="match status" value="2"/>
</dbReference>
<dbReference type="PANTHER" id="PTHR42954">
    <property type="entry name" value="FE(2+) TRANSPORT PROTEIN A"/>
    <property type="match status" value="1"/>
</dbReference>
<dbReference type="OrthoDB" id="9811076at2"/>
<dbReference type="SMART" id="SM00899">
    <property type="entry name" value="FeoA"/>
    <property type="match status" value="2"/>
</dbReference>
<dbReference type="InterPro" id="IPR007167">
    <property type="entry name" value="Fe-transptr_FeoA-like"/>
</dbReference>
<dbReference type="PANTHER" id="PTHR42954:SF2">
    <property type="entry name" value="FE(2+) TRANSPORT PROTEIN A"/>
    <property type="match status" value="1"/>
</dbReference>
<accession>A0A429ZYT9</accession>
<dbReference type="RefSeq" id="WP_125983786.1">
    <property type="nucleotide sequence ID" value="NZ_NGJS01000006.1"/>
</dbReference>
<evidence type="ECO:0000313" key="4">
    <source>
        <dbReference type="Proteomes" id="UP000287857"/>
    </source>
</evidence>
<sequence length="157" mass="17677">MNKLIDGKESRAYQFLAFEGDEAQKNHLKNLGLVKGTTLYIVSKVKHQPLIVLFKGIRIGLDESIAKNILIEEKTDEEDIVTIPLSAFSVGQETRVVKLIGTKEVKRRLLDMGLTRGTLIKIKKIAPLGDPIEITVRNYELTLRKQEAEHIIVEGDD</sequence>
<organism evidence="3 4">
    <name type="scientific">Vagococcus vulneris</name>
    <dbReference type="NCBI Taxonomy" id="1977869"/>
    <lineage>
        <taxon>Bacteria</taxon>
        <taxon>Bacillati</taxon>
        <taxon>Bacillota</taxon>
        <taxon>Bacilli</taxon>
        <taxon>Lactobacillales</taxon>
        <taxon>Enterococcaceae</taxon>
        <taxon>Vagococcus</taxon>
    </lineage>
</organism>
<protein>
    <recommendedName>
        <fullName evidence="2">Ferrous iron transporter FeoA-like domain-containing protein</fullName>
    </recommendedName>
</protein>
<dbReference type="EMBL" id="NGJS01000006">
    <property type="protein sequence ID" value="RST99157.1"/>
    <property type="molecule type" value="Genomic_DNA"/>
</dbReference>
<evidence type="ECO:0000259" key="2">
    <source>
        <dbReference type="SMART" id="SM00899"/>
    </source>
</evidence>
<evidence type="ECO:0000313" key="3">
    <source>
        <dbReference type="EMBL" id="RST99157.1"/>
    </source>
</evidence>
<feature type="domain" description="Ferrous iron transporter FeoA-like" evidence="2">
    <location>
        <begin position="2"/>
        <end position="73"/>
    </location>
</feature>
<comment type="caution">
    <text evidence="3">The sequence shown here is derived from an EMBL/GenBank/DDBJ whole genome shotgun (WGS) entry which is preliminary data.</text>
</comment>
<reference evidence="3 4" key="1">
    <citation type="submission" date="2017-05" db="EMBL/GenBank/DDBJ databases">
        <title>Vagococcus spp. assemblies.</title>
        <authorList>
            <person name="Gulvik C.A."/>
        </authorList>
    </citation>
    <scope>NUCLEOTIDE SEQUENCE [LARGE SCALE GENOMIC DNA]</scope>
    <source>
        <strain evidence="3 4">SS1995</strain>
    </source>
</reference>
<proteinExistence type="predicted"/>
<dbReference type="Proteomes" id="UP000287857">
    <property type="component" value="Unassembled WGS sequence"/>
</dbReference>